<protein>
    <submittedName>
        <fullName evidence="1">Uncharacterized protein</fullName>
    </submittedName>
</protein>
<evidence type="ECO:0000313" key="2">
    <source>
        <dbReference type="Proteomes" id="UP000187455"/>
    </source>
</evidence>
<name>A0A1R0H819_9FUNG</name>
<sequence length="96" mass="10721">METLLVSALVVSLDSTIKNSELVQVGEHFPVTKKNETTEEKAQEIGVLVKDVKQLINSLPEKQEDSNSETVRDLESSLKTSIAELENEIFETSKYP</sequence>
<organism evidence="1 2">
    <name type="scientific">Smittium mucronatum</name>
    <dbReference type="NCBI Taxonomy" id="133383"/>
    <lineage>
        <taxon>Eukaryota</taxon>
        <taxon>Fungi</taxon>
        <taxon>Fungi incertae sedis</taxon>
        <taxon>Zoopagomycota</taxon>
        <taxon>Kickxellomycotina</taxon>
        <taxon>Harpellomycetes</taxon>
        <taxon>Harpellales</taxon>
        <taxon>Legeriomycetaceae</taxon>
        <taxon>Smittium</taxon>
    </lineage>
</organism>
<proteinExistence type="predicted"/>
<evidence type="ECO:0000313" key="1">
    <source>
        <dbReference type="EMBL" id="OLY85320.1"/>
    </source>
</evidence>
<dbReference type="EMBL" id="LSSL01000157">
    <property type="protein sequence ID" value="OLY85320.1"/>
    <property type="molecule type" value="Genomic_DNA"/>
</dbReference>
<dbReference type="Proteomes" id="UP000187455">
    <property type="component" value="Unassembled WGS sequence"/>
</dbReference>
<keyword evidence="2" id="KW-1185">Reference proteome</keyword>
<reference evidence="1 2" key="1">
    <citation type="journal article" date="2016" name="Mol. Biol. Evol.">
        <title>Genome-Wide Survey of Gut Fungi (Harpellales) Reveals the First Horizontally Transferred Ubiquitin Gene from a Mosquito Host.</title>
        <authorList>
            <person name="Wang Y."/>
            <person name="White M.M."/>
            <person name="Kvist S."/>
            <person name="Moncalvo J.M."/>
        </authorList>
    </citation>
    <scope>NUCLEOTIDE SEQUENCE [LARGE SCALE GENOMIC DNA]</scope>
    <source>
        <strain evidence="1 2">ALG-7-W6</strain>
    </source>
</reference>
<accession>A0A1R0H819</accession>
<gene>
    <name evidence="1" type="ORF">AYI68_g496</name>
</gene>
<comment type="caution">
    <text evidence="1">The sequence shown here is derived from an EMBL/GenBank/DDBJ whole genome shotgun (WGS) entry which is preliminary data.</text>
</comment>
<dbReference type="AlphaFoldDB" id="A0A1R0H819"/>